<feature type="compositionally biased region" description="Low complexity" evidence="1">
    <location>
        <begin position="179"/>
        <end position="194"/>
    </location>
</feature>
<comment type="caution">
    <text evidence="2">The sequence shown here is derived from an EMBL/GenBank/DDBJ whole genome shotgun (WGS) entry which is preliminary data.</text>
</comment>
<name>A0A9X1S2M3_9MICO</name>
<evidence type="ECO:0000313" key="3">
    <source>
        <dbReference type="Proteomes" id="UP001139354"/>
    </source>
</evidence>
<dbReference type="RefSeq" id="WP_229382925.1">
    <property type="nucleotide sequence ID" value="NZ_JAGTTN010000001.1"/>
</dbReference>
<keyword evidence="3" id="KW-1185">Reference proteome</keyword>
<reference evidence="2" key="1">
    <citation type="submission" date="2021-04" db="EMBL/GenBank/DDBJ databases">
        <title>Microbacterium tenobrionis sp. nov. and Microbacterium allomyrinae sp. nov., isolated from larvae of Tenobrio molitor and Allomyrina dichotoma, respectively.</title>
        <authorList>
            <person name="Lee S.D."/>
        </authorList>
    </citation>
    <scope>NUCLEOTIDE SEQUENCE</scope>
    <source>
        <strain evidence="2">BWT-G7</strain>
    </source>
</reference>
<gene>
    <name evidence="2" type="ORF">KEC57_02515</name>
</gene>
<sequence length="194" mass="20400">MVQVENIDVSDERVAAGNGVAVPAFWTVVLRGESGVPGAIQVHVAYDPSLYRTVATEVRVLRDGEGGEVTSLTLREVRVQYALQASGLQVSTVSEPGHPTVSGSVYLRRMQDRTERDLTASVVDASTTYRLAATINLPPLRAVADCLGVSQSTATRLMNRARIEGLAPGVSFPDPSATGPVVGSPESSGPSIGR</sequence>
<accession>A0A9X1S2M3</accession>
<protein>
    <submittedName>
        <fullName evidence="2">Uncharacterized protein</fullName>
    </submittedName>
</protein>
<dbReference type="AlphaFoldDB" id="A0A9X1S2M3"/>
<evidence type="ECO:0000256" key="1">
    <source>
        <dbReference type="SAM" id="MobiDB-lite"/>
    </source>
</evidence>
<proteinExistence type="predicted"/>
<feature type="region of interest" description="Disordered" evidence="1">
    <location>
        <begin position="167"/>
        <end position="194"/>
    </location>
</feature>
<dbReference type="EMBL" id="JAGTTN010000001">
    <property type="protein sequence ID" value="MCC2031048.1"/>
    <property type="molecule type" value="Genomic_DNA"/>
</dbReference>
<organism evidence="2 3">
    <name type="scientific">Microbacterium allomyrinae</name>
    <dbReference type="NCBI Taxonomy" id="2830666"/>
    <lineage>
        <taxon>Bacteria</taxon>
        <taxon>Bacillati</taxon>
        <taxon>Actinomycetota</taxon>
        <taxon>Actinomycetes</taxon>
        <taxon>Micrococcales</taxon>
        <taxon>Microbacteriaceae</taxon>
        <taxon>Microbacterium</taxon>
    </lineage>
</organism>
<evidence type="ECO:0000313" key="2">
    <source>
        <dbReference type="EMBL" id="MCC2031048.1"/>
    </source>
</evidence>
<dbReference type="Proteomes" id="UP001139354">
    <property type="component" value="Unassembled WGS sequence"/>
</dbReference>